<feature type="transmembrane region" description="Helical" evidence="6">
    <location>
        <begin position="326"/>
        <end position="343"/>
    </location>
</feature>
<keyword evidence="2" id="KW-0813">Transport</keyword>
<dbReference type="STRING" id="320497.A0U93_12565"/>
<reference evidence="8 9" key="1">
    <citation type="submission" date="2016-03" db="EMBL/GenBank/DDBJ databases">
        <title>Acetic acid bacteria sequencing.</title>
        <authorList>
            <person name="Brandt J."/>
            <person name="Jakob F."/>
            <person name="Vogel R.F."/>
        </authorList>
    </citation>
    <scope>NUCLEOTIDE SEQUENCE [LARGE SCALE GENOMIC DNA]</scope>
    <source>
        <strain evidence="8 9">NBRC 101099</strain>
    </source>
</reference>
<feature type="transmembrane region" description="Helical" evidence="6">
    <location>
        <begin position="384"/>
        <end position="409"/>
    </location>
</feature>
<name>A0A1U9KUL5_9PROT</name>
<dbReference type="PANTHER" id="PTHR43495">
    <property type="entry name" value="GABA PERMEASE"/>
    <property type="match status" value="1"/>
</dbReference>
<dbReference type="PIRSF" id="PIRSF006060">
    <property type="entry name" value="AA_transporter"/>
    <property type="match status" value="1"/>
</dbReference>
<feature type="transmembrane region" description="Helical" evidence="6">
    <location>
        <begin position="12"/>
        <end position="34"/>
    </location>
</feature>
<evidence type="ECO:0000313" key="8">
    <source>
        <dbReference type="EMBL" id="AQS89511.1"/>
    </source>
</evidence>
<feature type="transmembrane region" description="Helical" evidence="6">
    <location>
        <begin position="40"/>
        <end position="63"/>
    </location>
</feature>
<dbReference type="GO" id="GO:0055085">
    <property type="term" value="P:transmembrane transport"/>
    <property type="evidence" value="ECO:0007669"/>
    <property type="project" value="InterPro"/>
</dbReference>
<evidence type="ECO:0000256" key="5">
    <source>
        <dbReference type="ARBA" id="ARBA00023136"/>
    </source>
</evidence>
<dbReference type="PANTHER" id="PTHR43495:SF5">
    <property type="entry name" value="GAMMA-AMINOBUTYRIC ACID PERMEASE"/>
    <property type="match status" value="1"/>
</dbReference>
<accession>A0A1U9KUL5</accession>
<evidence type="ECO:0000256" key="2">
    <source>
        <dbReference type="ARBA" id="ARBA00022448"/>
    </source>
</evidence>
<keyword evidence="4 6" id="KW-1133">Transmembrane helix</keyword>
<keyword evidence="5 6" id="KW-0472">Membrane</keyword>
<feature type="transmembrane region" description="Helical" evidence="6">
    <location>
        <begin position="115"/>
        <end position="139"/>
    </location>
</feature>
<dbReference type="PROSITE" id="PS00218">
    <property type="entry name" value="AMINO_ACID_PERMEASE_1"/>
    <property type="match status" value="1"/>
</dbReference>
<comment type="subcellular location">
    <subcellularLocation>
        <location evidence="1">Membrane</location>
        <topology evidence="1">Multi-pass membrane protein</topology>
    </subcellularLocation>
</comment>
<dbReference type="Gene3D" id="1.20.1740.10">
    <property type="entry name" value="Amino acid/polyamine transporter I"/>
    <property type="match status" value="1"/>
</dbReference>
<dbReference type="AlphaFoldDB" id="A0A1U9KUL5"/>
<evidence type="ECO:0000256" key="1">
    <source>
        <dbReference type="ARBA" id="ARBA00004141"/>
    </source>
</evidence>
<sequence length="443" mass="46350">MVGGKLKDRHIAMIALGGVIGAGLFVGSSAAIASAGPAVLLTYVATGLLVVLVMRMLGEMLLFRPGIGTFVDCIRAAHGGGAAFLAGWLYCLFWVVAVGAEAIAGAVIVQDWIALPVWLLAPLLIVAVNLVNVISVDLFGECEFWLSSIKVFSLLAFAALGVTALTHLIGPAFSPIANLTAAHGPLPHGWGAAIAAVPTVLFSMIGSESATVAAAESENARDNLARITRRIGLRLTLFYLLAIAFILTIVPWTTVRPGLSPFVTVMQALGVPGATLAVSIVVFSAVVSCLNSSLYITSRTLFGLAEKGDAPRAFTVTNRRAVPQRAVLAASAIGLAVAFSSILSPGIIFAFLLSATGAVILLVYALIVSAHWTMRRSDPSNPAFTLPFGPLPNILIVLAIAAIIVTMAFQPSQRSTVFSSLGSVVLFVALYVLRRQRVKKDLP</sequence>
<feature type="transmembrane region" description="Helical" evidence="6">
    <location>
        <begin position="349"/>
        <end position="372"/>
    </location>
</feature>
<evidence type="ECO:0000259" key="7">
    <source>
        <dbReference type="Pfam" id="PF00324"/>
    </source>
</evidence>
<dbReference type="Pfam" id="PF00324">
    <property type="entry name" value="AA_permease"/>
    <property type="match status" value="1"/>
</dbReference>
<feature type="transmembrane region" description="Helical" evidence="6">
    <location>
        <begin position="151"/>
        <end position="170"/>
    </location>
</feature>
<dbReference type="InterPro" id="IPR004840">
    <property type="entry name" value="Amino_acid_permease_CS"/>
</dbReference>
<dbReference type="InterPro" id="IPR004841">
    <property type="entry name" value="AA-permease/SLC12A_dom"/>
</dbReference>
<dbReference type="KEGG" id="nch:A0U93_12565"/>
<evidence type="ECO:0000256" key="4">
    <source>
        <dbReference type="ARBA" id="ARBA00022989"/>
    </source>
</evidence>
<feature type="transmembrane region" description="Helical" evidence="6">
    <location>
        <begin position="274"/>
        <end position="297"/>
    </location>
</feature>
<dbReference type="EMBL" id="CP014691">
    <property type="protein sequence ID" value="AQS89511.1"/>
    <property type="molecule type" value="Genomic_DNA"/>
</dbReference>
<feature type="transmembrane region" description="Helical" evidence="6">
    <location>
        <begin position="84"/>
        <end position="109"/>
    </location>
</feature>
<evidence type="ECO:0000313" key="9">
    <source>
        <dbReference type="Proteomes" id="UP000188604"/>
    </source>
</evidence>
<organism evidence="8 9">
    <name type="scientific">Neoasaia chiangmaiensis</name>
    <dbReference type="NCBI Taxonomy" id="320497"/>
    <lineage>
        <taxon>Bacteria</taxon>
        <taxon>Pseudomonadati</taxon>
        <taxon>Pseudomonadota</taxon>
        <taxon>Alphaproteobacteria</taxon>
        <taxon>Acetobacterales</taxon>
        <taxon>Acetobacteraceae</taxon>
        <taxon>Neoasaia</taxon>
    </lineage>
</organism>
<dbReference type="FunFam" id="1.20.1740.10:FF:000001">
    <property type="entry name" value="Amino acid permease"/>
    <property type="match status" value="1"/>
</dbReference>
<dbReference type="GO" id="GO:0016020">
    <property type="term" value="C:membrane"/>
    <property type="evidence" value="ECO:0007669"/>
    <property type="project" value="UniProtKB-SubCell"/>
</dbReference>
<feature type="transmembrane region" description="Helical" evidence="6">
    <location>
        <begin position="236"/>
        <end position="254"/>
    </location>
</feature>
<protein>
    <submittedName>
        <fullName evidence="8">GABA permease</fullName>
    </submittedName>
</protein>
<dbReference type="Proteomes" id="UP000188604">
    <property type="component" value="Chromosome"/>
</dbReference>
<dbReference type="GO" id="GO:0006865">
    <property type="term" value="P:amino acid transport"/>
    <property type="evidence" value="ECO:0007669"/>
    <property type="project" value="InterPro"/>
</dbReference>
<evidence type="ECO:0000256" key="6">
    <source>
        <dbReference type="SAM" id="Phobius"/>
    </source>
</evidence>
<feature type="transmembrane region" description="Helical" evidence="6">
    <location>
        <begin position="190"/>
        <end position="215"/>
    </location>
</feature>
<gene>
    <name evidence="8" type="ORF">A0U93_12565</name>
</gene>
<keyword evidence="3 6" id="KW-0812">Transmembrane</keyword>
<evidence type="ECO:0000256" key="3">
    <source>
        <dbReference type="ARBA" id="ARBA00022692"/>
    </source>
</evidence>
<feature type="transmembrane region" description="Helical" evidence="6">
    <location>
        <begin position="415"/>
        <end position="433"/>
    </location>
</feature>
<keyword evidence="9" id="KW-1185">Reference proteome</keyword>
<proteinExistence type="predicted"/>
<feature type="domain" description="Amino acid permease/ SLC12A" evidence="7">
    <location>
        <begin position="10"/>
        <end position="432"/>
    </location>
</feature>